<dbReference type="Gene3D" id="3.40.50.300">
    <property type="entry name" value="P-loop containing nucleotide triphosphate hydrolases"/>
    <property type="match status" value="1"/>
</dbReference>
<sequence>MCCSCPWLRFGPIPVVGRLDVTLVKATLGIFALAAWNNIMKGMVPEEGPFPDSQAIVLGLQMFLLSLYMMFTMIYFFFIPIALNKLTRSRVLACFAALNYGFLFIGFTIVGIYRLVVQFKPVKADKLLGPPQLLLILSTLVDTVLIMRHFSMCKCHEIPRLCRKKKPGNAEDHVPLEVLVNPAITEDEPNEALAIPEAAPDNASREMSVNLPENQDHSDDTGLSGSAGDKAEASSSRPVSMVDLKVSQEEIQIAKEKLKKGGSVDSSFRDYRVPSVELGLEALDFVPEECDLESEPDSVFPTSANDSQRTDLDLEDSIQIGVDPPRKDRSQAKAKSIGGMASASENVNINIRNRGQFAVVFRVIEKSTRNEYAAKFIKKKRLETSRRGVAREDIQKEIHILAEMEHVNVIYLHQVYDTSHHVILVLELLRGGELFDFISEKERLSEEEASNFIKQILEGLKHMHSKYIAHLDLKPENIMLKTENSPLLKLIDFGLSRKIKPGEELREMLGTPEFVSPEVVNFEPISLNTDMWSIGVITYILLSGASPFLGDTQQETYANIVACDYEFDEEFFSQTSDLAKDFIRKLFVFEQRKRATVEECLNHPWIKPRNDGDQQTRKEKEINIENFKNFQARRRWKHSMRVVALCNKLSRSRGSKLGLDDDESGAATPPIVSNMATGTPAVLETCVRSSSHGGVKQCVSIMDFDLGSSSTYNFPKVKIENRFKDDANKLHSDLIGVSLDFTPGTTQREVQNPKPRVELRVEDLEVEEEDEEFFQYSLPITNIRNGRRVGSKEDNFVLSAIFCAIEEDNQEGLKKLLSMASIDVNQSNKQGESSIHIAAGFGRFEIMKILAQKGANLGLVDHQGDSTIVWAARQGHTETIKYLVSQGVHLNMINKGGESCLHAACKYGQVEAVQYLTSIHINLDLQDQHLDTALHVSAWNGFSQILQILLAAGANKHLKNEDDESPLHVASSRGHLECVRCLIEAKPDLDDQDKWGNTALHMAIRRQYTGVAMLLLHAGADFDIVNCSGDTALHLATREGLLTVAQSLCAFGCSVDLTNTEGQFPLHLAAKNGHTEIVRCLCLAGSRTDAKNKDGMTPDLTAMANGHPHISELLKRLRRESCCDDYIDQLIPTSLPITKIKLKIFGQSAVGKTSLIESLRAGYFTGLFRRSKRNSVKTNAKLPKESSSSSKPASTASRAVASGVKNHPLQRASPTKTSQRKKEYSISSGKDDDATLGKWQRDMRLRMKTVNPEHTIGGMPPSPSSVRSAVAAFESHESIHDDYTKGIDVLQCSLGNAGDISIWEFSGEENYFFLYDHFIGNVNCIHAIVFSLEDSRNDQLEQVRFWLTFLRNVKSCSKNAVGEHTSKDADHVLKQILTEFGNVFDLHPRTFVLDANVSNSQDMKTLKHAISELKTEIIDGRDAKVTNVLAENDVIIQDGLTADLSYTLVTQREPDKKGLPRSTRFLELVLSYLPDWRKSLSQYPVIPWQQFMKHVREQINPLSADDHLKEVIQQLQLMGEVIYAKGDLCDLIVLDPKWLTQTVCGFLLSRDFKIKARPNGCYSVEEFQLAAPSWDAFELLPILESLGMCTQCQNEGDIEYEFPCFNRTETLAGLWSPEDKRYDDGVYGGVLLQALSNSKTILKILFPRVQAYLRRHSNRKAGADAMIDLYQWENGSKYCVGDLEGLMTLKAEADSISVKVRGPGGSEISCFQFLEEILSVIDQVLLEMSPGLPIDKHVLSVSDLFRHNSVVHSWASSDIIRQMVLSDGFDAKITHPVTKEPEALIDLVCFGSKEPGYEVHISSISTLTRQSLCSAMDAPDPMGKDWCLLAVKMGLADKVPKLDRSGSKILSHPSQMAKLLDEWETSSNSTIGELSKYLDEIGRRDAFDSLLSGCPLYRINSSLEETAGLKPIIAPTQDLVIDPISYAS</sequence>
<evidence type="ECO:0000259" key="10">
    <source>
        <dbReference type="PROSITE" id="PS50017"/>
    </source>
</evidence>
<evidence type="ECO:0000256" key="4">
    <source>
        <dbReference type="ARBA" id="ARBA00022777"/>
    </source>
</evidence>
<evidence type="ECO:0000256" key="7">
    <source>
        <dbReference type="SAM" id="MobiDB-lite"/>
    </source>
</evidence>
<comment type="caution">
    <text evidence="11">The sequence shown here is derived from an EMBL/GenBank/DDBJ whole genome shotgun (WGS) entry which is preliminary data.</text>
</comment>
<dbReference type="SUPFAM" id="SSF48403">
    <property type="entry name" value="Ankyrin repeat"/>
    <property type="match status" value="1"/>
</dbReference>
<evidence type="ECO:0000256" key="3">
    <source>
        <dbReference type="ARBA" id="ARBA00022741"/>
    </source>
</evidence>
<evidence type="ECO:0000256" key="6">
    <source>
        <dbReference type="PROSITE-ProRule" id="PRU00023"/>
    </source>
</evidence>
<dbReference type="SUPFAM" id="SSF56112">
    <property type="entry name" value="Protein kinase-like (PK-like)"/>
    <property type="match status" value="1"/>
</dbReference>
<dbReference type="PROSITE" id="PS50088">
    <property type="entry name" value="ANK_REPEAT"/>
    <property type="match status" value="8"/>
</dbReference>
<feature type="repeat" description="ANK" evidence="6">
    <location>
        <begin position="995"/>
        <end position="1027"/>
    </location>
</feature>
<feature type="domain" description="Protein kinase" evidence="9">
    <location>
        <begin position="346"/>
        <end position="606"/>
    </location>
</feature>
<dbReference type="GO" id="GO:0005634">
    <property type="term" value="C:nucleus"/>
    <property type="evidence" value="ECO:0007669"/>
    <property type="project" value="TreeGrafter"/>
</dbReference>
<feature type="compositionally biased region" description="Low complexity" evidence="7">
    <location>
        <begin position="1186"/>
        <end position="1199"/>
    </location>
</feature>
<dbReference type="InterPro" id="IPR011009">
    <property type="entry name" value="Kinase-like_dom_sf"/>
</dbReference>
<dbReference type="SUPFAM" id="SSF47986">
    <property type="entry name" value="DEATH domain"/>
    <property type="match status" value="1"/>
</dbReference>
<dbReference type="SUPFAM" id="SSF52540">
    <property type="entry name" value="P-loop containing nucleoside triphosphate hydrolases"/>
    <property type="match status" value="1"/>
</dbReference>
<feature type="compositionally biased region" description="Basic and acidic residues" evidence="7">
    <location>
        <begin position="1220"/>
        <end position="1238"/>
    </location>
</feature>
<keyword evidence="1" id="KW-0723">Serine/threonine-protein kinase</keyword>
<evidence type="ECO:0000256" key="5">
    <source>
        <dbReference type="ARBA" id="ARBA00022840"/>
    </source>
</evidence>
<dbReference type="GO" id="GO:0004674">
    <property type="term" value="F:protein serine/threonine kinase activity"/>
    <property type="evidence" value="ECO:0007669"/>
    <property type="project" value="UniProtKB-KW"/>
</dbReference>
<feature type="repeat" description="ANK" evidence="6">
    <location>
        <begin position="1061"/>
        <end position="1093"/>
    </location>
</feature>
<feature type="repeat" description="ANK" evidence="6">
    <location>
        <begin position="896"/>
        <end position="928"/>
    </location>
</feature>
<keyword evidence="6" id="KW-0040">ANK repeat</keyword>
<dbReference type="Gene3D" id="1.10.510.10">
    <property type="entry name" value="Transferase(Phosphotransferase) domain 1"/>
    <property type="match status" value="1"/>
</dbReference>
<dbReference type="SMART" id="SM00005">
    <property type="entry name" value="DEATH"/>
    <property type="match status" value="1"/>
</dbReference>
<dbReference type="InterPro" id="IPR027417">
    <property type="entry name" value="P-loop_NTPase"/>
</dbReference>
<accession>A0A553NNV2</accession>
<dbReference type="EMBL" id="VCGU01000011">
    <property type="protein sequence ID" value="TRY67070.1"/>
    <property type="molecule type" value="Genomic_DNA"/>
</dbReference>
<dbReference type="InterPro" id="IPR000488">
    <property type="entry name" value="Death_dom"/>
</dbReference>
<dbReference type="Gene3D" id="3.30.200.20">
    <property type="entry name" value="Phosphorylase Kinase, domain 1"/>
    <property type="match status" value="1"/>
</dbReference>
<dbReference type="PROSITE" id="PS00108">
    <property type="entry name" value="PROTEIN_KINASE_ST"/>
    <property type="match status" value="1"/>
</dbReference>
<dbReference type="SMART" id="SM00248">
    <property type="entry name" value="ANK"/>
    <property type="match status" value="10"/>
</dbReference>
<dbReference type="PROSITE" id="PS50017">
    <property type="entry name" value="DEATH_DOMAIN"/>
    <property type="match status" value="1"/>
</dbReference>
<dbReference type="PANTHER" id="PTHR24342:SF14">
    <property type="entry name" value="DEATH-ASSOCIATED PROTEIN KINASE DAPK-1"/>
    <property type="match status" value="1"/>
</dbReference>
<keyword evidence="12" id="KW-1185">Reference proteome</keyword>
<gene>
    <name evidence="11" type="ORF">TCAL_03101</name>
</gene>
<keyword evidence="5" id="KW-0067">ATP-binding</keyword>
<dbReference type="Pfam" id="PF00069">
    <property type="entry name" value="Pkinase"/>
    <property type="match status" value="1"/>
</dbReference>
<dbReference type="GO" id="GO:0035556">
    <property type="term" value="P:intracellular signal transduction"/>
    <property type="evidence" value="ECO:0007669"/>
    <property type="project" value="TreeGrafter"/>
</dbReference>
<feature type="region of interest" description="Disordered" evidence="7">
    <location>
        <begin position="1174"/>
        <end position="1238"/>
    </location>
</feature>
<dbReference type="Proteomes" id="UP000318571">
    <property type="component" value="Chromosome 4"/>
</dbReference>
<feature type="transmembrane region" description="Helical" evidence="8">
    <location>
        <begin position="91"/>
        <end position="113"/>
    </location>
</feature>
<keyword evidence="8" id="KW-0472">Membrane</keyword>
<feature type="repeat" description="ANK" evidence="6">
    <location>
        <begin position="1028"/>
        <end position="1060"/>
    </location>
</feature>
<dbReference type="InterPro" id="IPR000719">
    <property type="entry name" value="Prot_kinase_dom"/>
</dbReference>
<feature type="region of interest" description="Disordered" evidence="7">
    <location>
        <begin position="653"/>
        <end position="673"/>
    </location>
</feature>
<dbReference type="PROSITE" id="PS50011">
    <property type="entry name" value="PROTEIN_KINASE_DOM"/>
    <property type="match status" value="1"/>
</dbReference>
<feature type="repeat" description="ANK" evidence="6">
    <location>
        <begin position="929"/>
        <end position="961"/>
    </location>
</feature>
<dbReference type="InterPro" id="IPR036770">
    <property type="entry name" value="Ankyrin_rpt-contain_sf"/>
</dbReference>
<evidence type="ECO:0000313" key="11">
    <source>
        <dbReference type="EMBL" id="TRY67070.1"/>
    </source>
</evidence>
<evidence type="ECO:0000256" key="2">
    <source>
        <dbReference type="ARBA" id="ARBA00022679"/>
    </source>
</evidence>
<keyword evidence="3" id="KW-0547">Nucleotide-binding</keyword>
<dbReference type="FunFam" id="1.10.510.10:FF:000571">
    <property type="entry name" value="Maternal embryonic leucine zipper kinase"/>
    <property type="match status" value="1"/>
</dbReference>
<keyword evidence="8" id="KW-0812">Transmembrane</keyword>
<keyword evidence="8" id="KW-1133">Transmembrane helix</keyword>
<dbReference type="SMART" id="SM00220">
    <property type="entry name" value="S_TKc"/>
    <property type="match status" value="1"/>
</dbReference>
<feature type="transmembrane region" description="Helical" evidence="8">
    <location>
        <begin position="15"/>
        <end position="36"/>
    </location>
</feature>
<dbReference type="GO" id="GO:0005524">
    <property type="term" value="F:ATP binding"/>
    <property type="evidence" value="ECO:0007669"/>
    <property type="project" value="UniProtKB-KW"/>
</dbReference>
<dbReference type="Gene3D" id="1.10.533.10">
    <property type="entry name" value="Death Domain, Fas"/>
    <property type="match status" value="1"/>
</dbReference>
<proteinExistence type="predicted"/>
<name>A0A553NNV2_TIGCA</name>
<feature type="repeat" description="ANK" evidence="6">
    <location>
        <begin position="863"/>
        <end position="895"/>
    </location>
</feature>
<dbReference type="OMA" id="ARGHYEC"/>
<dbReference type="InterPro" id="IPR008271">
    <property type="entry name" value="Ser/Thr_kinase_AS"/>
</dbReference>
<feature type="repeat" description="ANK" evidence="6">
    <location>
        <begin position="830"/>
        <end position="862"/>
    </location>
</feature>
<dbReference type="Pfam" id="PF00023">
    <property type="entry name" value="Ank"/>
    <property type="match status" value="1"/>
</dbReference>
<feature type="repeat" description="ANK" evidence="6">
    <location>
        <begin position="962"/>
        <end position="994"/>
    </location>
</feature>
<feature type="region of interest" description="Disordered" evidence="7">
    <location>
        <begin position="291"/>
        <end position="311"/>
    </location>
</feature>
<keyword evidence="2" id="KW-0808">Transferase</keyword>
<dbReference type="STRING" id="6832.A0A553NNV2"/>
<dbReference type="Pfam" id="PF12796">
    <property type="entry name" value="Ank_2"/>
    <property type="match status" value="3"/>
</dbReference>
<reference evidence="11 12" key="1">
    <citation type="journal article" date="2018" name="Nat. Ecol. Evol.">
        <title>Genomic signatures of mitonuclear coevolution across populations of Tigriopus californicus.</title>
        <authorList>
            <person name="Barreto F.S."/>
            <person name="Watson E.T."/>
            <person name="Lima T.G."/>
            <person name="Willett C.S."/>
            <person name="Edmands S."/>
            <person name="Li W."/>
            <person name="Burton R.S."/>
        </authorList>
    </citation>
    <scope>NUCLEOTIDE SEQUENCE [LARGE SCALE GENOMIC DNA]</scope>
    <source>
        <strain evidence="11 12">San Diego</strain>
    </source>
</reference>
<feature type="region of interest" description="Disordered" evidence="7">
    <location>
        <begin position="211"/>
        <end position="240"/>
    </location>
</feature>
<dbReference type="Pfam" id="PF00531">
    <property type="entry name" value="Death"/>
    <property type="match status" value="1"/>
</dbReference>
<keyword evidence="4" id="KW-0418">Kinase</keyword>
<protein>
    <recommendedName>
        <fullName evidence="13">Non-specific serine/threonine protein kinase</fullName>
    </recommendedName>
</protein>
<feature type="transmembrane region" description="Helical" evidence="8">
    <location>
        <begin position="56"/>
        <end position="79"/>
    </location>
</feature>
<evidence type="ECO:0000313" key="12">
    <source>
        <dbReference type="Proteomes" id="UP000318571"/>
    </source>
</evidence>
<organism evidence="11 12">
    <name type="scientific">Tigriopus californicus</name>
    <name type="common">Marine copepod</name>
    <dbReference type="NCBI Taxonomy" id="6832"/>
    <lineage>
        <taxon>Eukaryota</taxon>
        <taxon>Metazoa</taxon>
        <taxon>Ecdysozoa</taxon>
        <taxon>Arthropoda</taxon>
        <taxon>Crustacea</taxon>
        <taxon>Multicrustacea</taxon>
        <taxon>Hexanauplia</taxon>
        <taxon>Copepoda</taxon>
        <taxon>Harpacticoida</taxon>
        <taxon>Harpacticidae</taxon>
        <taxon>Tigriopus</taxon>
    </lineage>
</organism>
<evidence type="ECO:0000256" key="1">
    <source>
        <dbReference type="ARBA" id="ARBA00022527"/>
    </source>
</evidence>
<evidence type="ECO:0000259" key="9">
    <source>
        <dbReference type="PROSITE" id="PS50011"/>
    </source>
</evidence>
<evidence type="ECO:0008006" key="13">
    <source>
        <dbReference type="Google" id="ProtNLM"/>
    </source>
</evidence>
<dbReference type="PANTHER" id="PTHR24342">
    <property type="entry name" value="SERINE/THREONINE-PROTEIN KINASE 17"/>
    <property type="match status" value="1"/>
</dbReference>
<dbReference type="InterPro" id="IPR011029">
    <property type="entry name" value="DEATH-like_dom_sf"/>
</dbReference>
<dbReference type="Gene3D" id="1.25.40.20">
    <property type="entry name" value="Ankyrin repeat-containing domain"/>
    <property type="match status" value="1"/>
</dbReference>
<dbReference type="InterPro" id="IPR002110">
    <property type="entry name" value="Ankyrin_rpt"/>
</dbReference>
<dbReference type="PROSITE" id="PS50297">
    <property type="entry name" value="ANK_REP_REGION"/>
    <property type="match status" value="7"/>
</dbReference>
<evidence type="ECO:0000256" key="8">
    <source>
        <dbReference type="SAM" id="Phobius"/>
    </source>
</evidence>
<feature type="domain" description="Death" evidence="10">
    <location>
        <begin position="1820"/>
        <end position="1894"/>
    </location>
</feature>
<dbReference type="GO" id="GO:0043065">
    <property type="term" value="P:positive regulation of apoptotic process"/>
    <property type="evidence" value="ECO:0007669"/>
    <property type="project" value="TreeGrafter"/>
</dbReference>